<proteinExistence type="predicted"/>
<dbReference type="GeneID" id="18925745"/>
<accession>F4RGT2</accession>
<reference evidence="4" key="1">
    <citation type="journal article" date="2011" name="Proc. Natl. Acad. Sci. U.S.A.">
        <title>Obligate biotrophy features unraveled by the genomic analysis of rust fungi.</title>
        <authorList>
            <person name="Duplessis S."/>
            <person name="Cuomo C.A."/>
            <person name="Lin Y.-C."/>
            <person name="Aerts A."/>
            <person name="Tisserant E."/>
            <person name="Veneault-Fourrey C."/>
            <person name="Joly D.L."/>
            <person name="Hacquard S."/>
            <person name="Amselem J."/>
            <person name="Cantarel B.L."/>
            <person name="Chiu R."/>
            <person name="Coutinho P.M."/>
            <person name="Feau N."/>
            <person name="Field M."/>
            <person name="Frey P."/>
            <person name="Gelhaye E."/>
            <person name="Goldberg J."/>
            <person name="Grabherr M.G."/>
            <person name="Kodira C.D."/>
            <person name="Kohler A."/>
            <person name="Kuees U."/>
            <person name="Lindquist E.A."/>
            <person name="Lucas S.M."/>
            <person name="Mago R."/>
            <person name="Mauceli E."/>
            <person name="Morin E."/>
            <person name="Murat C."/>
            <person name="Pangilinan J.L."/>
            <person name="Park R."/>
            <person name="Pearson M."/>
            <person name="Quesneville H."/>
            <person name="Rouhier N."/>
            <person name="Sakthikumar S."/>
            <person name="Salamov A.A."/>
            <person name="Schmutz J."/>
            <person name="Selles B."/>
            <person name="Shapiro H."/>
            <person name="Tanguay P."/>
            <person name="Tuskan G.A."/>
            <person name="Henrissat B."/>
            <person name="Van de Peer Y."/>
            <person name="Rouze P."/>
            <person name="Ellis J.G."/>
            <person name="Dodds P.N."/>
            <person name="Schein J.E."/>
            <person name="Zhong S."/>
            <person name="Hamelin R.C."/>
            <person name="Grigoriev I.V."/>
            <person name="Szabo L.J."/>
            <person name="Martin F."/>
        </authorList>
    </citation>
    <scope>NUCLEOTIDE SEQUENCE [LARGE SCALE GENOMIC DNA]</scope>
    <source>
        <strain evidence="4">98AG31 / pathotype 3-4-7</strain>
    </source>
</reference>
<dbReference type="RefSeq" id="XP_007408389.1">
    <property type="nucleotide sequence ID" value="XM_007408327.1"/>
</dbReference>
<name>F4RGT2_MELLP</name>
<dbReference type="STRING" id="747676.F4RGT2"/>
<keyword evidence="4" id="KW-1185">Reference proteome</keyword>
<feature type="signal peptide" evidence="2">
    <location>
        <begin position="1"/>
        <end position="23"/>
    </location>
</feature>
<dbReference type="OrthoDB" id="2506647at2759"/>
<keyword evidence="2" id="KW-0732">Signal</keyword>
<feature type="chain" id="PRO_5003317618" description="PEBP-like protein" evidence="2">
    <location>
        <begin position="24"/>
        <end position="287"/>
    </location>
</feature>
<evidence type="ECO:0000313" key="4">
    <source>
        <dbReference type="Proteomes" id="UP000001072"/>
    </source>
</evidence>
<dbReference type="InterPro" id="IPR036610">
    <property type="entry name" value="PEBP-like_sf"/>
</dbReference>
<protein>
    <recommendedName>
        <fullName evidence="5">PEBP-like protein</fullName>
    </recommendedName>
</protein>
<dbReference type="Gene3D" id="3.90.280.10">
    <property type="entry name" value="PEBP-like"/>
    <property type="match status" value="1"/>
</dbReference>
<dbReference type="Proteomes" id="UP000001072">
    <property type="component" value="Unassembled WGS sequence"/>
</dbReference>
<evidence type="ECO:0000256" key="2">
    <source>
        <dbReference type="SAM" id="SignalP"/>
    </source>
</evidence>
<dbReference type="InParanoid" id="F4RGT2"/>
<dbReference type="AlphaFoldDB" id="F4RGT2"/>
<gene>
    <name evidence="3" type="ORF">MELLADRAFT_116059</name>
</gene>
<dbReference type="PANTHER" id="PTHR11362">
    <property type="entry name" value="PHOSPHATIDYLETHANOLAMINE-BINDING PROTEIN"/>
    <property type="match status" value="1"/>
</dbReference>
<dbReference type="SUPFAM" id="SSF49777">
    <property type="entry name" value="PEBP-like"/>
    <property type="match status" value="1"/>
</dbReference>
<sequence length="287" mass="29950">MFTLNHQSLILISSCLLISQSNAQATTQQTTEVQSKYDALKLSATYPDGFGIPLKAQALLNVVYPSGNVNLGQLYNKSDVATKPTISVTPLADAVNNFKAPNAFTLVLTDANALGNPDPEKNFRHFLENRATFVDASQNGTMSLNDGTGTVVTSYVAPGPLLNSGLHRYAWLLFAQPSGFAAPSNLSTANVGPGHWDFNAYVTASGLGDLVASSFFTVQNGTVSFSSNSTTTSNSTTSSAGNTTSTSTTTAKPNGTTASFAPGQFVNMVDMIKIAAGGIACISLLLV</sequence>
<feature type="region of interest" description="Disordered" evidence="1">
    <location>
        <begin position="225"/>
        <end position="255"/>
    </location>
</feature>
<organism evidence="4">
    <name type="scientific">Melampsora larici-populina (strain 98AG31 / pathotype 3-4-7)</name>
    <name type="common">Poplar leaf rust fungus</name>
    <dbReference type="NCBI Taxonomy" id="747676"/>
    <lineage>
        <taxon>Eukaryota</taxon>
        <taxon>Fungi</taxon>
        <taxon>Dikarya</taxon>
        <taxon>Basidiomycota</taxon>
        <taxon>Pucciniomycotina</taxon>
        <taxon>Pucciniomycetes</taxon>
        <taxon>Pucciniales</taxon>
        <taxon>Melampsoraceae</taxon>
        <taxon>Melampsora</taxon>
    </lineage>
</organism>
<dbReference type="EMBL" id="GL883101">
    <property type="protein sequence ID" value="EGG08191.1"/>
    <property type="molecule type" value="Genomic_DNA"/>
</dbReference>
<dbReference type="HOGENOM" id="CLU_043994_2_0_1"/>
<evidence type="ECO:0000313" key="3">
    <source>
        <dbReference type="EMBL" id="EGG08191.1"/>
    </source>
</evidence>
<dbReference type="Pfam" id="PF01161">
    <property type="entry name" value="PBP"/>
    <property type="match status" value="1"/>
</dbReference>
<evidence type="ECO:0008006" key="5">
    <source>
        <dbReference type="Google" id="ProtNLM"/>
    </source>
</evidence>
<dbReference type="VEuPathDB" id="FungiDB:MELLADRAFT_116059"/>
<dbReference type="CDD" id="cd00866">
    <property type="entry name" value="PEBP_euk"/>
    <property type="match status" value="1"/>
</dbReference>
<dbReference type="PANTHER" id="PTHR11362:SF140">
    <property type="entry name" value="PEBP-LIKE PROTEIN"/>
    <property type="match status" value="1"/>
</dbReference>
<evidence type="ECO:0000256" key="1">
    <source>
        <dbReference type="SAM" id="MobiDB-lite"/>
    </source>
</evidence>
<dbReference type="eggNOG" id="ENOG502S6VR">
    <property type="taxonomic scope" value="Eukaryota"/>
</dbReference>
<dbReference type="InterPro" id="IPR008914">
    <property type="entry name" value="PEBP"/>
</dbReference>
<dbReference type="InterPro" id="IPR035810">
    <property type="entry name" value="PEBP_euk"/>
</dbReference>
<dbReference type="KEGG" id="mlr:MELLADRAFT_116059"/>